<gene>
    <name evidence="2" type="ORF">KV397_16855</name>
</gene>
<dbReference type="RefSeq" id="WP_047522311.1">
    <property type="nucleotide sequence ID" value="NZ_CP078078.1"/>
</dbReference>
<feature type="transmembrane region" description="Helical" evidence="1">
    <location>
        <begin position="27"/>
        <end position="45"/>
    </location>
</feature>
<feature type="transmembrane region" description="Helical" evidence="1">
    <location>
        <begin position="52"/>
        <end position="71"/>
    </location>
</feature>
<accession>A0ABY4J5P3</accession>
<proteinExistence type="predicted"/>
<keyword evidence="3" id="KW-1185">Reference proteome</keyword>
<evidence type="ECO:0000256" key="1">
    <source>
        <dbReference type="SAM" id="Phobius"/>
    </source>
</evidence>
<keyword evidence="1" id="KW-0472">Membrane</keyword>
<evidence type="ECO:0000313" key="3">
    <source>
        <dbReference type="Proteomes" id="UP000830631"/>
    </source>
</evidence>
<protein>
    <submittedName>
        <fullName evidence="2">Uncharacterized protein</fullName>
    </submittedName>
</protein>
<keyword evidence="1" id="KW-0812">Transmembrane</keyword>
<sequence length="84" mass="8676">MIYAIVGIALLALGGIAGKLSAKAGTVLAAVLVLSWLLALAWFSVSGDLDSMVQPLAACLVVGLLAFLIGANTTRRWPAPRDNK</sequence>
<reference evidence="2 3" key="1">
    <citation type="submission" date="2021-06" db="EMBL/GenBank/DDBJ databases">
        <title>Genome-based taxonomic framework of Microbacterium strains isolated from marine environment, the description of four new species and reclassification of four preexisting species.</title>
        <authorList>
            <person name="Lee S.D."/>
            <person name="Kim S.-M."/>
            <person name="Byeon Y.-S."/>
            <person name="Yang H.L."/>
            <person name="Kim I.S."/>
        </authorList>
    </citation>
    <scope>NUCLEOTIDE SEQUENCE [LARGE SCALE GENOMIC DNA]</scope>
    <source>
        <strain evidence="2 3">KSW4-10</strain>
    </source>
</reference>
<name>A0ABY4J5P3_9MICO</name>
<dbReference type="EMBL" id="CP078078">
    <property type="protein sequence ID" value="UPL19316.1"/>
    <property type="molecule type" value="Genomic_DNA"/>
</dbReference>
<keyword evidence="1" id="KW-1133">Transmembrane helix</keyword>
<dbReference type="Proteomes" id="UP000830631">
    <property type="component" value="Chromosome"/>
</dbReference>
<organism evidence="2 3">
    <name type="scientific">Microbacterium aurugineum</name>
    <dbReference type="NCBI Taxonomy" id="2851642"/>
    <lineage>
        <taxon>Bacteria</taxon>
        <taxon>Bacillati</taxon>
        <taxon>Actinomycetota</taxon>
        <taxon>Actinomycetes</taxon>
        <taxon>Micrococcales</taxon>
        <taxon>Microbacteriaceae</taxon>
        <taxon>Microbacterium</taxon>
    </lineage>
</organism>
<evidence type="ECO:0000313" key="2">
    <source>
        <dbReference type="EMBL" id="UPL19316.1"/>
    </source>
</evidence>